<evidence type="ECO:0000259" key="2">
    <source>
        <dbReference type="Pfam" id="PF01909"/>
    </source>
</evidence>
<evidence type="ECO:0000256" key="1">
    <source>
        <dbReference type="SAM" id="MobiDB-lite"/>
    </source>
</evidence>
<dbReference type="Gene3D" id="3.30.460.10">
    <property type="entry name" value="Beta Polymerase, domain 2"/>
    <property type="match status" value="1"/>
</dbReference>
<feature type="region of interest" description="Disordered" evidence="1">
    <location>
        <begin position="92"/>
        <end position="120"/>
    </location>
</feature>
<proteinExistence type="predicted"/>
<dbReference type="InterPro" id="IPR002934">
    <property type="entry name" value="Polymerase_NTP_transf_dom"/>
</dbReference>
<evidence type="ECO:0000313" key="4">
    <source>
        <dbReference type="Proteomes" id="UP000278006"/>
    </source>
</evidence>
<dbReference type="CDD" id="cd05403">
    <property type="entry name" value="NT_KNTase_like"/>
    <property type="match status" value="1"/>
</dbReference>
<dbReference type="InterPro" id="IPR043519">
    <property type="entry name" value="NT_sf"/>
</dbReference>
<dbReference type="SUPFAM" id="SSF81301">
    <property type="entry name" value="Nucleotidyltransferase"/>
    <property type="match status" value="1"/>
</dbReference>
<dbReference type="EMBL" id="RDQO01000001">
    <property type="protein sequence ID" value="RMX07964.1"/>
    <property type="molecule type" value="Genomic_DNA"/>
</dbReference>
<sequence>MHTASSKHCRACAMPPPSPSRPTPACRARPSTAPTSALAKRLRNPPKATAPRASTKAVAWACSARHFSWRRQSMEIAHGSRWRRHQGICRATLHRHERQAPPSDPGRPGPRHRRTASGPWHRDLHLFGSAVNGGLRPYSDIDLLVIVDKPPGQAERQALVAALLAPSAPRAIAHLACA</sequence>
<feature type="domain" description="Polymerase nucleotidyl transferase" evidence="2">
    <location>
        <begin position="123"/>
        <end position="152"/>
    </location>
</feature>
<gene>
    <name evidence="3" type="ORF">D8I35_02230</name>
</gene>
<dbReference type="AlphaFoldDB" id="A0A3M6QY86"/>
<feature type="region of interest" description="Disordered" evidence="1">
    <location>
        <begin position="1"/>
        <end position="56"/>
    </location>
</feature>
<dbReference type="Pfam" id="PF01909">
    <property type="entry name" value="NTP_transf_2"/>
    <property type="match status" value="1"/>
</dbReference>
<comment type="caution">
    <text evidence="3">The sequence shown here is derived from an EMBL/GenBank/DDBJ whole genome shotgun (WGS) entry which is preliminary data.</text>
</comment>
<reference evidence="3 4" key="1">
    <citation type="submission" date="2018-10" db="EMBL/GenBank/DDBJ databases">
        <title>Draft genome of Cortibacter populi DSM10536.</title>
        <authorList>
            <person name="Bernier A.-M."/>
            <person name="Bernard K."/>
        </authorList>
    </citation>
    <scope>NUCLEOTIDE SEQUENCE [LARGE SCALE GENOMIC DNA]</scope>
    <source>
        <strain evidence="3 4">DSM 105136</strain>
    </source>
</reference>
<name>A0A3M6QY86_9BURK</name>
<protein>
    <recommendedName>
        <fullName evidence="2">Polymerase nucleotidyl transferase domain-containing protein</fullName>
    </recommendedName>
</protein>
<accession>A0A3M6QY86</accession>
<organism evidence="3 4">
    <name type="scientific">Corticibacter populi</name>
    <dbReference type="NCBI Taxonomy" id="1550736"/>
    <lineage>
        <taxon>Bacteria</taxon>
        <taxon>Pseudomonadati</taxon>
        <taxon>Pseudomonadota</taxon>
        <taxon>Betaproteobacteria</taxon>
        <taxon>Burkholderiales</taxon>
        <taxon>Comamonadaceae</taxon>
        <taxon>Corticibacter</taxon>
    </lineage>
</organism>
<evidence type="ECO:0000313" key="3">
    <source>
        <dbReference type="EMBL" id="RMX07964.1"/>
    </source>
</evidence>
<dbReference type="OrthoDB" id="7058480at2"/>
<dbReference type="GO" id="GO:0016779">
    <property type="term" value="F:nucleotidyltransferase activity"/>
    <property type="evidence" value="ECO:0007669"/>
    <property type="project" value="InterPro"/>
</dbReference>
<feature type="compositionally biased region" description="Low complexity" evidence="1">
    <location>
        <begin position="23"/>
        <end position="35"/>
    </location>
</feature>
<feature type="compositionally biased region" description="Basic residues" evidence="1">
    <location>
        <begin position="1"/>
        <end position="10"/>
    </location>
</feature>
<keyword evidence="4" id="KW-1185">Reference proteome</keyword>
<dbReference type="Proteomes" id="UP000278006">
    <property type="component" value="Unassembled WGS sequence"/>
</dbReference>